<name>A0A1B6KVA2_9HEMI</name>
<feature type="compositionally biased region" description="Polar residues" evidence="1">
    <location>
        <begin position="549"/>
        <end position="586"/>
    </location>
</feature>
<feature type="non-terminal residue" evidence="2">
    <location>
        <position position="586"/>
    </location>
</feature>
<sequence>MKELLKSDKVKHGREKTQNSEHITSSSLESTLKSKQSCTTETTNPWIKSKPYSKRHHRYTDTQKRHWADGHTINLTNKYGMLNVEGDEVPNSLTISHSITAKTGKKIRQTQEGIRRDRSIFCKQQTTKRTVNFYSDSQGRGIGQLINEVSMGDVTVDALVMPNATAQEIYKHAKEGKNQICVILAGTNDLLQQKTETIYNTLEEDLRVLSKKQTIYVTAIPPRYDIATNDPLQDELAMVNNYIRELVIRMENVHMIDLDSLKRFHFSQRGLHLNFRGKKQLSYMVLHALTTTNDERISSKSGTIETDNEKSSLNIFENNTTNKITDLIKEITTQTNKPSPFQQKTRNSKINIINTDMNSVIKHCRIDPTVGFAHSILEDRHMSAGVAVVFRKNFGRPLSVDRISKHLACQSVTADGSKVFSLITKREYFGKPTPEDYSMAFEELQDQFKTQGLKTLFCSAIGCVRDLVQPQTFARHIVNFQKTTGADIHIVSYEQKTAKRPLWRGLTHQEFLLTLKAEIEAECDAECQITTNFNSSRSARTALEVELDSTATPSPPQSSETLQMSQAHSLSSMPTCHTYNTRSPAI</sequence>
<dbReference type="InterPro" id="IPR036514">
    <property type="entry name" value="SGNH_hydro_sf"/>
</dbReference>
<gene>
    <name evidence="2" type="ORF">g.41380</name>
</gene>
<feature type="region of interest" description="Disordered" evidence="1">
    <location>
        <begin position="547"/>
        <end position="586"/>
    </location>
</feature>
<proteinExistence type="predicted"/>
<reference evidence="2" key="1">
    <citation type="submission" date="2015-11" db="EMBL/GenBank/DDBJ databases">
        <title>De novo transcriptome assembly of four potential Pierce s Disease insect vectors from Arizona vineyards.</title>
        <authorList>
            <person name="Tassone E.E."/>
        </authorList>
    </citation>
    <scope>NUCLEOTIDE SEQUENCE</scope>
</reference>
<accession>A0A1B6KVA2</accession>
<dbReference type="SUPFAM" id="SSF52266">
    <property type="entry name" value="SGNH hydrolase"/>
    <property type="match status" value="1"/>
</dbReference>
<organism evidence="2">
    <name type="scientific">Graphocephala atropunctata</name>
    <dbReference type="NCBI Taxonomy" id="36148"/>
    <lineage>
        <taxon>Eukaryota</taxon>
        <taxon>Metazoa</taxon>
        <taxon>Ecdysozoa</taxon>
        <taxon>Arthropoda</taxon>
        <taxon>Hexapoda</taxon>
        <taxon>Insecta</taxon>
        <taxon>Pterygota</taxon>
        <taxon>Neoptera</taxon>
        <taxon>Paraneoptera</taxon>
        <taxon>Hemiptera</taxon>
        <taxon>Auchenorrhyncha</taxon>
        <taxon>Membracoidea</taxon>
        <taxon>Cicadellidae</taxon>
        <taxon>Cicadellinae</taxon>
        <taxon>Cicadellini</taxon>
        <taxon>Graphocephala</taxon>
    </lineage>
</organism>
<dbReference type="EMBL" id="GEBQ01024575">
    <property type="protein sequence ID" value="JAT15402.1"/>
    <property type="molecule type" value="Transcribed_RNA"/>
</dbReference>
<evidence type="ECO:0000313" key="2">
    <source>
        <dbReference type="EMBL" id="JAT15402.1"/>
    </source>
</evidence>
<dbReference type="CDD" id="cd00229">
    <property type="entry name" value="SGNH_hydrolase"/>
    <property type="match status" value="1"/>
</dbReference>
<feature type="compositionally biased region" description="Basic and acidic residues" evidence="1">
    <location>
        <begin position="1"/>
        <end position="19"/>
    </location>
</feature>
<feature type="region of interest" description="Disordered" evidence="1">
    <location>
        <begin position="1"/>
        <end position="63"/>
    </location>
</feature>
<feature type="compositionally biased region" description="Low complexity" evidence="1">
    <location>
        <begin position="24"/>
        <end position="37"/>
    </location>
</feature>
<evidence type="ECO:0000256" key="1">
    <source>
        <dbReference type="SAM" id="MobiDB-lite"/>
    </source>
</evidence>
<dbReference type="Gene3D" id="3.40.220.10">
    <property type="entry name" value="Leucine Aminopeptidase, subunit E, domain 1"/>
    <property type="match status" value="1"/>
</dbReference>
<dbReference type="Gene3D" id="3.40.50.1110">
    <property type="entry name" value="SGNH hydrolase"/>
    <property type="match status" value="1"/>
</dbReference>
<dbReference type="AlphaFoldDB" id="A0A1B6KVA2"/>
<protein>
    <submittedName>
        <fullName evidence="2">Uncharacterized protein</fullName>
    </submittedName>
</protein>
<dbReference type="InterPro" id="IPR043472">
    <property type="entry name" value="Macro_dom-like"/>
</dbReference>